<evidence type="ECO:0000256" key="1">
    <source>
        <dbReference type="SAM" id="MobiDB-lite"/>
    </source>
</evidence>
<feature type="compositionally biased region" description="Basic and acidic residues" evidence="1">
    <location>
        <begin position="1"/>
        <end position="20"/>
    </location>
</feature>
<proteinExistence type="predicted"/>
<dbReference type="Proteomes" id="UP000886523">
    <property type="component" value="Unassembled WGS sequence"/>
</dbReference>
<evidence type="ECO:0000313" key="2">
    <source>
        <dbReference type="EMBL" id="KAF9506688.1"/>
    </source>
</evidence>
<reference evidence="2" key="1">
    <citation type="journal article" date="2020" name="Nat. Commun.">
        <title>Large-scale genome sequencing of mycorrhizal fungi provides insights into the early evolution of symbiotic traits.</title>
        <authorList>
            <person name="Miyauchi S."/>
            <person name="Kiss E."/>
            <person name="Kuo A."/>
            <person name="Drula E."/>
            <person name="Kohler A."/>
            <person name="Sanchez-Garcia M."/>
            <person name="Morin E."/>
            <person name="Andreopoulos B."/>
            <person name="Barry K.W."/>
            <person name="Bonito G."/>
            <person name="Buee M."/>
            <person name="Carver A."/>
            <person name="Chen C."/>
            <person name="Cichocki N."/>
            <person name="Clum A."/>
            <person name="Culley D."/>
            <person name="Crous P.W."/>
            <person name="Fauchery L."/>
            <person name="Girlanda M."/>
            <person name="Hayes R.D."/>
            <person name="Keri Z."/>
            <person name="LaButti K."/>
            <person name="Lipzen A."/>
            <person name="Lombard V."/>
            <person name="Magnuson J."/>
            <person name="Maillard F."/>
            <person name="Murat C."/>
            <person name="Nolan M."/>
            <person name="Ohm R.A."/>
            <person name="Pangilinan J."/>
            <person name="Pereira M.F."/>
            <person name="Perotto S."/>
            <person name="Peter M."/>
            <person name="Pfister S."/>
            <person name="Riley R."/>
            <person name="Sitrit Y."/>
            <person name="Stielow J.B."/>
            <person name="Szollosi G."/>
            <person name="Zifcakova L."/>
            <person name="Stursova M."/>
            <person name="Spatafora J.W."/>
            <person name="Tedersoo L."/>
            <person name="Vaario L.M."/>
            <person name="Yamada A."/>
            <person name="Yan M."/>
            <person name="Wang P."/>
            <person name="Xu J."/>
            <person name="Bruns T."/>
            <person name="Baldrian P."/>
            <person name="Vilgalys R."/>
            <person name="Dunand C."/>
            <person name="Henrissat B."/>
            <person name="Grigoriev I.V."/>
            <person name="Hibbett D."/>
            <person name="Nagy L.G."/>
            <person name="Martin F.M."/>
        </authorList>
    </citation>
    <scope>NUCLEOTIDE SEQUENCE</scope>
    <source>
        <strain evidence="2">UP504</strain>
    </source>
</reference>
<dbReference type="AlphaFoldDB" id="A0A9P6AJ00"/>
<organism evidence="2 3">
    <name type="scientific">Hydnum rufescens UP504</name>
    <dbReference type="NCBI Taxonomy" id="1448309"/>
    <lineage>
        <taxon>Eukaryota</taxon>
        <taxon>Fungi</taxon>
        <taxon>Dikarya</taxon>
        <taxon>Basidiomycota</taxon>
        <taxon>Agaricomycotina</taxon>
        <taxon>Agaricomycetes</taxon>
        <taxon>Cantharellales</taxon>
        <taxon>Hydnaceae</taxon>
        <taxon>Hydnum</taxon>
    </lineage>
</organism>
<name>A0A9P6AJ00_9AGAM</name>
<protein>
    <submittedName>
        <fullName evidence="2">Uncharacterized protein</fullName>
    </submittedName>
</protein>
<keyword evidence="3" id="KW-1185">Reference proteome</keyword>
<evidence type="ECO:0000313" key="3">
    <source>
        <dbReference type="Proteomes" id="UP000886523"/>
    </source>
</evidence>
<sequence length="166" mass="18537">MSRWADCLHPHENPPDEKTNDAPTKFRCTAAEHCPSTQHPNPRNLCDERSSMIPHTCCGGSSPPIRANTRMNAHMKTRTNSHTKTQANGHSKTHENTDTKTHRYLNLQECPYEQRIDVQHPNPCNLREVKHHTTPAAAGVVISAGVVIFQILIEPTTRTNPQANPG</sequence>
<gene>
    <name evidence="2" type="ORF">BS47DRAFT_1367200</name>
</gene>
<dbReference type="EMBL" id="MU129103">
    <property type="protein sequence ID" value="KAF9506688.1"/>
    <property type="molecule type" value="Genomic_DNA"/>
</dbReference>
<comment type="caution">
    <text evidence="2">The sequence shown here is derived from an EMBL/GenBank/DDBJ whole genome shotgun (WGS) entry which is preliminary data.</text>
</comment>
<feature type="region of interest" description="Disordered" evidence="1">
    <location>
        <begin position="1"/>
        <end position="23"/>
    </location>
</feature>
<accession>A0A9P6AJ00</accession>